<accession>A0A010YZA4</accession>
<evidence type="ECO:0000256" key="1">
    <source>
        <dbReference type="SAM" id="MobiDB-lite"/>
    </source>
</evidence>
<dbReference type="EMBL" id="JFBT01000001">
    <property type="protein sequence ID" value="EXG80553.1"/>
    <property type="molecule type" value="Genomic_DNA"/>
</dbReference>
<feature type="compositionally biased region" description="Basic and acidic residues" evidence="1">
    <location>
        <begin position="134"/>
        <end position="147"/>
    </location>
</feature>
<sequence length="179" mass="18678">MSSTVRSRTGRAAAGFALVAAGALATGCGGDSSPYVPDPAYATTAAPAPPTPVDETETAPVTALDVLLGVWSRSTDTMEVAIRFLPDGTYRSVEVYSPVESGGVYTLQRVEDGVAQVNSAALRLVGRTATVSRRATDDSGGDYDRSTPTRTGSYTWQVDGDELHLTDAGGVDAVFTRQR</sequence>
<dbReference type="RefSeq" id="WP_035849484.1">
    <property type="nucleotide sequence ID" value="NZ_KK073874.1"/>
</dbReference>
<protein>
    <recommendedName>
        <fullName evidence="5">Lipoprotein</fullName>
    </recommendedName>
</protein>
<dbReference type="PROSITE" id="PS51257">
    <property type="entry name" value="PROKAR_LIPOPROTEIN"/>
    <property type="match status" value="1"/>
</dbReference>
<keyword evidence="2" id="KW-0732">Signal</keyword>
<evidence type="ECO:0000256" key="2">
    <source>
        <dbReference type="SAM" id="SignalP"/>
    </source>
</evidence>
<comment type="caution">
    <text evidence="3">The sequence shown here is derived from an EMBL/GenBank/DDBJ whole genome shotgun (WGS) entry which is preliminary data.</text>
</comment>
<feature type="region of interest" description="Disordered" evidence="1">
    <location>
        <begin position="132"/>
        <end position="152"/>
    </location>
</feature>
<organism evidence="3 4">
    <name type="scientific">Cryptosporangium arvum DSM 44712</name>
    <dbReference type="NCBI Taxonomy" id="927661"/>
    <lineage>
        <taxon>Bacteria</taxon>
        <taxon>Bacillati</taxon>
        <taxon>Actinomycetota</taxon>
        <taxon>Actinomycetes</taxon>
        <taxon>Cryptosporangiales</taxon>
        <taxon>Cryptosporangiaceae</taxon>
        <taxon>Cryptosporangium</taxon>
    </lineage>
</organism>
<feature type="chain" id="PRO_5001458216" description="Lipoprotein" evidence="2">
    <location>
        <begin position="26"/>
        <end position="179"/>
    </location>
</feature>
<keyword evidence="4" id="KW-1185">Reference proteome</keyword>
<name>A0A010YZA4_9ACTN</name>
<dbReference type="HOGENOM" id="CLU_1501102_0_0_11"/>
<feature type="signal peptide" evidence="2">
    <location>
        <begin position="1"/>
        <end position="25"/>
    </location>
</feature>
<dbReference type="Proteomes" id="UP000021053">
    <property type="component" value="Unassembled WGS sequence"/>
</dbReference>
<reference evidence="3 4" key="1">
    <citation type="submission" date="2013-07" db="EMBL/GenBank/DDBJ databases">
        <authorList>
            <consortium name="DOE Joint Genome Institute"/>
            <person name="Eisen J."/>
            <person name="Huntemann M."/>
            <person name="Han J."/>
            <person name="Chen A."/>
            <person name="Kyrpides N."/>
            <person name="Mavromatis K."/>
            <person name="Markowitz V."/>
            <person name="Palaniappan K."/>
            <person name="Ivanova N."/>
            <person name="Schaumberg A."/>
            <person name="Pati A."/>
            <person name="Liolios K."/>
            <person name="Nordberg H.P."/>
            <person name="Cantor M.N."/>
            <person name="Hua S.X."/>
            <person name="Woyke T."/>
        </authorList>
    </citation>
    <scope>NUCLEOTIDE SEQUENCE [LARGE SCALE GENOMIC DNA]</scope>
    <source>
        <strain evidence="3 4">DSM 44712</strain>
    </source>
</reference>
<gene>
    <name evidence="3" type="ORF">CryarDRAFT_1633</name>
</gene>
<evidence type="ECO:0008006" key="5">
    <source>
        <dbReference type="Google" id="ProtNLM"/>
    </source>
</evidence>
<dbReference type="AlphaFoldDB" id="A0A010YZA4"/>
<proteinExistence type="predicted"/>
<evidence type="ECO:0000313" key="4">
    <source>
        <dbReference type="Proteomes" id="UP000021053"/>
    </source>
</evidence>
<evidence type="ECO:0000313" key="3">
    <source>
        <dbReference type="EMBL" id="EXG80553.1"/>
    </source>
</evidence>